<protein>
    <recommendedName>
        <fullName evidence="2">asparagine synthase (glutamine-hydrolyzing)</fullName>
        <ecNumber evidence="2">6.3.5.4</ecNumber>
    </recommendedName>
</protein>
<dbReference type="Proteomes" id="UP001382455">
    <property type="component" value="Unassembled WGS sequence"/>
</dbReference>
<gene>
    <name evidence="4" type="ORF">WAE96_20650</name>
</gene>
<comment type="catalytic activity">
    <reaction evidence="3">
        <text>L-aspartate + L-glutamine + ATP + H2O = L-asparagine + L-glutamate + AMP + diphosphate + H(+)</text>
        <dbReference type="Rhea" id="RHEA:12228"/>
        <dbReference type="ChEBI" id="CHEBI:15377"/>
        <dbReference type="ChEBI" id="CHEBI:15378"/>
        <dbReference type="ChEBI" id="CHEBI:29985"/>
        <dbReference type="ChEBI" id="CHEBI:29991"/>
        <dbReference type="ChEBI" id="CHEBI:30616"/>
        <dbReference type="ChEBI" id="CHEBI:33019"/>
        <dbReference type="ChEBI" id="CHEBI:58048"/>
        <dbReference type="ChEBI" id="CHEBI:58359"/>
        <dbReference type="ChEBI" id="CHEBI:456215"/>
        <dbReference type="EC" id="6.3.5.4"/>
    </reaction>
</comment>
<evidence type="ECO:0000313" key="5">
    <source>
        <dbReference type="Proteomes" id="UP001382455"/>
    </source>
</evidence>
<name>A0ABU8EZD2_9GAMM</name>
<organism evidence="4 5">
    <name type="scientific">Pseudoalteromonas spongiae</name>
    <dbReference type="NCBI Taxonomy" id="298657"/>
    <lineage>
        <taxon>Bacteria</taxon>
        <taxon>Pseudomonadati</taxon>
        <taxon>Pseudomonadota</taxon>
        <taxon>Gammaproteobacteria</taxon>
        <taxon>Alteromonadales</taxon>
        <taxon>Pseudoalteromonadaceae</taxon>
        <taxon>Pseudoalteromonas</taxon>
    </lineage>
</organism>
<accession>A0ABU8EZD2</accession>
<keyword evidence="5" id="KW-1185">Reference proteome</keyword>
<dbReference type="EC" id="6.3.5.4" evidence="2"/>
<dbReference type="Gene3D" id="3.40.50.620">
    <property type="entry name" value="HUPs"/>
    <property type="match status" value="1"/>
</dbReference>
<dbReference type="EMBL" id="JBAWKS010000002">
    <property type="protein sequence ID" value="MEI4552100.1"/>
    <property type="molecule type" value="Genomic_DNA"/>
</dbReference>
<dbReference type="PANTHER" id="PTHR43284:SF1">
    <property type="entry name" value="ASPARAGINE SYNTHETASE"/>
    <property type="match status" value="1"/>
</dbReference>
<evidence type="ECO:0000256" key="1">
    <source>
        <dbReference type="ARBA" id="ARBA00005187"/>
    </source>
</evidence>
<dbReference type="InterPro" id="IPR051786">
    <property type="entry name" value="ASN_synthetase/amidase"/>
</dbReference>
<dbReference type="RefSeq" id="WP_336436943.1">
    <property type="nucleotide sequence ID" value="NZ_JBAWKS010000002.1"/>
</dbReference>
<proteinExistence type="predicted"/>
<comment type="caution">
    <text evidence="4">The sequence shown here is derived from an EMBL/GenBank/DDBJ whole genome shotgun (WGS) entry which is preliminary data.</text>
</comment>
<dbReference type="InterPro" id="IPR014729">
    <property type="entry name" value="Rossmann-like_a/b/a_fold"/>
</dbReference>
<reference evidence="4 5" key="1">
    <citation type="submission" date="2023-12" db="EMBL/GenBank/DDBJ databases">
        <title>Friends and Foes: Symbiotic and Algicidal bacterial influence on Karenia brevis blooms.</title>
        <authorList>
            <person name="Fei C."/>
            <person name="Mohamed A.R."/>
            <person name="Booker A."/>
            <person name="Arshad M."/>
            <person name="Klass S."/>
            <person name="Ahn S."/>
            <person name="Gilbert P.M."/>
            <person name="Heil C.A."/>
            <person name="Martinez J.M."/>
            <person name="Amin S.A."/>
        </authorList>
    </citation>
    <scope>NUCLEOTIDE SEQUENCE [LARGE SCALE GENOMIC DNA]</scope>
    <source>
        <strain evidence="4 5">CE15</strain>
    </source>
</reference>
<comment type="pathway">
    <text evidence="1">Amino-acid biosynthesis; L-asparagine biosynthesis; L-asparagine from L-aspartate (L-Gln route): step 1/1.</text>
</comment>
<evidence type="ECO:0000256" key="3">
    <source>
        <dbReference type="ARBA" id="ARBA00048741"/>
    </source>
</evidence>
<dbReference type="PANTHER" id="PTHR43284">
    <property type="entry name" value="ASPARAGINE SYNTHETASE (GLUTAMINE-HYDROLYZING)"/>
    <property type="match status" value="1"/>
</dbReference>
<dbReference type="SUPFAM" id="SSF52402">
    <property type="entry name" value="Adenine nucleotide alpha hydrolases-like"/>
    <property type="match status" value="1"/>
</dbReference>
<sequence length="560" mass="63541">MAQFSLNVAKSIGNEVGEWFQANITDFDTSLASTCHSTHLFDIYIWGDVAYRNQDRQITADLLNGLKKCYTGRSWVLVNKETRIVYAASDEFGTFPLLVYQHQQHTIIASSRTALINCLKDNVEFNQTALRNLLALGQLFNSDCIIKHTQHFTGESLIKVNLNNHTLEKQKIQAQYAKFFNKNTKYSHAKDAFIEAVRKCFKHDNNPLVSLSGGLDSRAILSACEVLNLKPEGLCYGEVNSTDVQYAIKLANACNLKLFHSKNSTTHFDRQTIKRVTQASIGEVPFHHAHALIDNQLLDQTQGRTIITGTGAETYRAFYYDRGMPGFRFFGQSSLNKYTVPRIERYISEELTKQTLPIAQLLLKDRASIEETINDFMKAHICKYVDAAKQADQFYLKARCQRMVVAGQQLLDSHYNRTHPFLNDEVVCTMLNLPAKYKLHSAFHRKLISDLSPKLAALPWDKTHKPLNRGLTLGQKYPGLVSRFGLNGHFGKRSKPMYQYDYSEVSQSVIVATVDLLGLDDKDKAALISQIRQYKLENYIIGFGLVWLNCVNKAQILKAS</sequence>
<evidence type="ECO:0000313" key="4">
    <source>
        <dbReference type="EMBL" id="MEI4552100.1"/>
    </source>
</evidence>
<evidence type="ECO:0000256" key="2">
    <source>
        <dbReference type="ARBA" id="ARBA00012737"/>
    </source>
</evidence>